<feature type="region of interest" description="Disordered" evidence="1">
    <location>
        <begin position="219"/>
        <end position="372"/>
    </location>
</feature>
<feature type="compositionally biased region" description="Low complexity" evidence="1">
    <location>
        <begin position="297"/>
        <end position="307"/>
    </location>
</feature>
<dbReference type="AlphaFoldDB" id="A0AAD1Y541"/>
<feature type="region of interest" description="Disordered" evidence="1">
    <location>
        <begin position="741"/>
        <end position="776"/>
    </location>
</feature>
<keyword evidence="3" id="KW-1185">Reference proteome</keyword>
<feature type="region of interest" description="Disordered" evidence="1">
    <location>
        <begin position="525"/>
        <end position="559"/>
    </location>
</feature>
<dbReference type="Proteomes" id="UP001295684">
    <property type="component" value="Unassembled WGS sequence"/>
</dbReference>
<gene>
    <name evidence="2" type="ORF">ECRASSUSDP1_LOCUS24563</name>
</gene>
<evidence type="ECO:0000313" key="2">
    <source>
        <dbReference type="EMBL" id="CAI2383072.1"/>
    </source>
</evidence>
<proteinExistence type="predicted"/>
<feature type="compositionally biased region" description="Basic and acidic residues" evidence="1">
    <location>
        <begin position="261"/>
        <end position="282"/>
    </location>
</feature>
<feature type="compositionally biased region" description="Basic and acidic residues" evidence="1">
    <location>
        <begin position="232"/>
        <end position="252"/>
    </location>
</feature>
<dbReference type="EMBL" id="CAMPGE010025301">
    <property type="protein sequence ID" value="CAI2383072.1"/>
    <property type="molecule type" value="Genomic_DNA"/>
</dbReference>
<evidence type="ECO:0000313" key="3">
    <source>
        <dbReference type="Proteomes" id="UP001295684"/>
    </source>
</evidence>
<accession>A0AAD1Y541</accession>
<feature type="compositionally biased region" description="Polar residues" evidence="1">
    <location>
        <begin position="360"/>
        <end position="372"/>
    </location>
</feature>
<reference evidence="2" key="1">
    <citation type="submission" date="2023-07" db="EMBL/GenBank/DDBJ databases">
        <authorList>
            <consortium name="AG Swart"/>
            <person name="Singh M."/>
            <person name="Singh A."/>
            <person name="Seah K."/>
            <person name="Emmerich C."/>
        </authorList>
    </citation>
    <scope>NUCLEOTIDE SEQUENCE</scope>
    <source>
        <strain evidence="2">DP1</strain>
    </source>
</reference>
<comment type="caution">
    <text evidence="2">The sequence shown here is derived from an EMBL/GenBank/DDBJ whole genome shotgun (WGS) entry which is preliminary data.</text>
</comment>
<evidence type="ECO:0000256" key="1">
    <source>
        <dbReference type="SAM" id="MobiDB-lite"/>
    </source>
</evidence>
<feature type="compositionally biased region" description="Basic residues" evidence="1">
    <location>
        <begin position="538"/>
        <end position="548"/>
    </location>
</feature>
<feature type="compositionally biased region" description="Basic and acidic residues" evidence="1">
    <location>
        <begin position="308"/>
        <end position="318"/>
    </location>
</feature>
<protein>
    <submittedName>
        <fullName evidence="2">Uncharacterized protein</fullName>
    </submittedName>
</protein>
<feature type="compositionally biased region" description="Basic and acidic residues" evidence="1">
    <location>
        <begin position="745"/>
        <end position="758"/>
    </location>
</feature>
<feature type="compositionally biased region" description="Polar residues" evidence="1">
    <location>
        <begin position="319"/>
        <end position="335"/>
    </location>
</feature>
<feature type="compositionally biased region" description="Polar residues" evidence="1">
    <location>
        <begin position="287"/>
        <end position="296"/>
    </location>
</feature>
<sequence length="776" mass="91086">MMQGIIIEGRLLKQPFTQPSKRQDRSQGFRAGNFGIHNNKTRYNYYRPNWDLNSRYEKSKYEPEEMRTSSISNEKSFQTYDTEQERCKTIATHDEGSPYLRSFQERRVDTYSYYPRRDEYRSSADLYSSAKKSREDDELSEKINSLKSCIQEIEKKQDILLTRIDSKIHSKPKFSYENETLQRNENVRPHANPLKKKKNVPGLMAKEIERKIKERSKIIKEKYSQDNPNGFREADRSQEREGHREMSKEHQTSHLNLDIPEDNHHESETMKLRDDSSDDFTRKKVLRSNQQFETNISFQKSKQQDSFQEGKDEGESPEKSLSPSRNTLKYYTNSQDDIEEAISNRKKKIEESRKDRKSRLSYTTRSMGSDSQCTFSNSKNLFMSSTKPLNKYELVNDSFGSPENKINKAKMKYQQDDTDAERERRDNNDHIITQLEIQERKLECFVPPSRQEPVPITLEQTDLPMAYESSPDLISFQYENTTSPPRCTKTRKKLFHSPTHKKELKEDTHPDYNCNSDTLSAMRAKDLHCGRGSSPLRTKMKSPKRNKSRSPSPSKKGGAKIEYYYDNGTININTPVKTQLDFERAEETTPKSSLISKLKESNKSFKEFKRANKAAYEGFSGIYESSSEKCDDWEISPEVERHRERLSSIMRMKEPARTPQNRTKIEHCGRNEGETRNAATKIRPHSAAMNTARSKKLQSEARMMQVRKRKEEIFKKRQEELQAKLLKKEYKRKLLSQNNWGYTPKLRESSPLKHDIVTSDHYNITEGSTEKQEWHK</sequence>
<name>A0AAD1Y541_EUPCR</name>
<organism evidence="2 3">
    <name type="scientific">Euplotes crassus</name>
    <dbReference type="NCBI Taxonomy" id="5936"/>
    <lineage>
        <taxon>Eukaryota</taxon>
        <taxon>Sar</taxon>
        <taxon>Alveolata</taxon>
        <taxon>Ciliophora</taxon>
        <taxon>Intramacronucleata</taxon>
        <taxon>Spirotrichea</taxon>
        <taxon>Hypotrichia</taxon>
        <taxon>Euplotida</taxon>
        <taxon>Euplotidae</taxon>
        <taxon>Moneuplotes</taxon>
    </lineage>
</organism>